<proteinExistence type="predicted"/>
<protein>
    <submittedName>
        <fullName evidence="1">Uncharacterized protein</fullName>
    </submittedName>
</protein>
<reference evidence="1 2" key="1">
    <citation type="journal article" date="2022" name="bioRxiv">
        <title>An ancient truncated duplication of the anti-Mullerian hormone receptor type 2 gene is a potential conserved master sex determinant in the Pangasiidae catfish family.</title>
        <authorList>
            <person name="Wen M."/>
            <person name="Pan Q."/>
            <person name="Jouanno E."/>
            <person name="Montfort J."/>
            <person name="Zahm M."/>
            <person name="Cabau C."/>
            <person name="Klopp C."/>
            <person name="Iampietro C."/>
            <person name="Roques C."/>
            <person name="Bouchez O."/>
            <person name="Castinel A."/>
            <person name="Donnadieu C."/>
            <person name="Parrinello H."/>
            <person name="Poncet C."/>
            <person name="Belmonte E."/>
            <person name="Gautier V."/>
            <person name="Avarre J.-C."/>
            <person name="Dugue R."/>
            <person name="Gustiano R."/>
            <person name="Ha T.T.T."/>
            <person name="Campet M."/>
            <person name="Sriphairoj K."/>
            <person name="Ribolli J."/>
            <person name="de Almeida F.L."/>
            <person name="Desvignes T."/>
            <person name="Postlethwait J.H."/>
            <person name="Bucao C.F."/>
            <person name="Robinson-Rechavi M."/>
            <person name="Bobe J."/>
            <person name="Herpin A."/>
            <person name="Guiguen Y."/>
        </authorList>
    </citation>
    <scope>NUCLEOTIDE SEQUENCE [LARGE SCALE GENOMIC DNA]</scope>
    <source>
        <strain evidence="1">YG-Dec2019</strain>
    </source>
</reference>
<organism evidence="1 2">
    <name type="scientific">Pangasianodon gigas</name>
    <name type="common">Mekong giant catfish</name>
    <name type="synonym">Pangasius gigas</name>
    <dbReference type="NCBI Taxonomy" id="30993"/>
    <lineage>
        <taxon>Eukaryota</taxon>
        <taxon>Metazoa</taxon>
        <taxon>Chordata</taxon>
        <taxon>Craniata</taxon>
        <taxon>Vertebrata</taxon>
        <taxon>Euteleostomi</taxon>
        <taxon>Actinopterygii</taxon>
        <taxon>Neopterygii</taxon>
        <taxon>Teleostei</taxon>
        <taxon>Ostariophysi</taxon>
        <taxon>Siluriformes</taxon>
        <taxon>Pangasiidae</taxon>
        <taxon>Pangasianodon</taxon>
    </lineage>
</organism>
<evidence type="ECO:0000313" key="1">
    <source>
        <dbReference type="EMBL" id="MCI4379050.1"/>
    </source>
</evidence>
<gene>
    <name evidence="1" type="ORF">PGIGA_G00223410</name>
</gene>
<evidence type="ECO:0000313" key="2">
    <source>
        <dbReference type="Proteomes" id="UP000829447"/>
    </source>
</evidence>
<dbReference type="Proteomes" id="UP000829447">
    <property type="component" value="Linkage Group LG6"/>
</dbReference>
<feature type="non-terminal residue" evidence="1">
    <location>
        <position position="1"/>
    </location>
</feature>
<dbReference type="EMBL" id="CM040459">
    <property type="protein sequence ID" value="MCI4379050.1"/>
    <property type="molecule type" value="Genomic_DNA"/>
</dbReference>
<comment type="caution">
    <text evidence="1">The sequence shown here is derived from an EMBL/GenBank/DDBJ whole genome shotgun (WGS) entry which is preliminary data.</text>
</comment>
<sequence>TWTFCRCKALQFALHIHCLFYHFSLTPTRCSIQPVKGRNHVRNAKRLMVKMMNGD</sequence>
<keyword evidence="2" id="KW-1185">Reference proteome</keyword>
<name>A0ACC5WL34_PANGG</name>
<accession>A0ACC5WL34</accession>